<organism evidence="1 2">
    <name type="scientific">Amanita muscaria (strain Koide BX008)</name>
    <dbReference type="NCBI Taxonomy" id="946122"/>
    <lineage>
        <taxon>Eukaryota</taxon>
        <taxon>Fungi</taxon>
        <taxon>Dikarya</taxon>
        <taxon>Basidiomycota</taxon>
        <taxon>Agaricomycotina</taxon>
        <taxon>Agaricomycetes</taxon>
        <taxon>Agaricomycetidae</taxon>
        <taxon>Agaricales</taxon>
        <taxon>Pluteineae</taxon>
        <taxon>Amanitaceae</taxon>
        <taxon>Amanita</taxon>
    </lineage>
</organism>
<dbReference type="HOGENOM" id="CLU_059013_1_0_1"/>
<accession>A0A0C2XJ46</accession>
<dbReference type="EMBL" id="KN818227">
    <property type="protein sequence ID" value="KIL69008.1"/>
    <property type="molecule type" value="Genomic_DNA"/>
</dbReference>
<keyword evidence="2" id="KW-1185">Reference proteome</keyword>
<sequence length="155" mass="17560">MVPHPKNPTILTAIIKLYDNQAGHMLKALCRKSVFVAGANRRIRPWINKPAARQCIVCQRWGHTQQNCTVRSPFCTTCSGPHPTETHFVDCEMCHVANADPRHCTHVKCINCNGPHIANSQECEWYKARSNSKALEALDKRKKNMQEAERQARSA</sequence>
<protein>
    <recommendedName>
        <fullName evidence="3">Gag-like protein</fullName>
    </recommendedName>
</protein>
<dbReference type="STRING" id="946122.A0A0C2XJ46"/>
<evidence type="ECO:0008006" key="3">
    <source>
        <dbReference type="Google" id="ProtNLM"/>
    </source>
</evidence>
<dbReference type="OrthoDB" id="2997340at2759"/>
<dbReference type="AlphaFoldDB" id="A0A0C2XJ46"/>
<name>A0A0C2XJ46_AMAMK</name>
<proteinExistence type="predicted"/>
<dbReference type="Proteomes" id="UP000054549">
    <property type="component" value="Unassembled WGS sequence"/>
</dbReference>
<dbReference type="InParanoid" id="A0A0C2XJ46"/>
<evidence type="ECO:0000313" key="2">
    <source>
        <dbReference type="Proteomes" id="UP000054549"/>
    </source>
</evidence>
<gene>
    <name evidence="1" type="ORF">M378DRAFT_70393</name>
</gene>
<reference evidence="1 2" key="1">
    <citation type="submission" date="2014-04" db="EMBL/GenBank/DDBJ databases">
        <title>Evolutionary Origins and Diversification of the Mycorrhizal Mutualists.</title>
        <authorList>
            <consortium name="DOE Joint Genome Institute"/>
            <consortium name="Mycorrhizal Genomics Consortium"/>
            <person name="Kohler A."/>
            <person name="Kuo A."/>
            <person name="Nagy L.G."/>
            <person name="Floudas D."/>
            <person name="Copeland A."/>
            <person name="Barry K.W."/>
            <person name="Cichocki N."/>
            <person name="Veneault-Fourrey C."/>
            <person name="LaButti K."/>
            <person name="Lindquist E.A."/>
            <person name="Lipzen A."/>
            <person name="Lundell T."/>
            <person name="Morin E."/>
            <person name="Murat C."/>
            <person name="Riley R."/>
            <person name="Ohm R."/>
            <person name="Sun H."/>
            <person name="Tunlid A."/>
            <person name="Henrissat B."/>
            <person name="Grigoriev I.V."/>
            <person name="Hibbett D.S."/>
            <person name="Martin F."/>
        </authorList>
    </citation>
    <scope>NUCLEOTIDE SEQUENCE [LARGE SCALE GENOMIC DNA]</scope>
    <source>
        <strain evidence="1 2">Koide BX008</strain>
    </source>
</reference>
<evidence type="ECO:0000313" key="1">
    <source>
        <dbReference type="EMBL" id="KIL69008.1"/>
    </source>
</evidence>